<dbReference type="RefSeq" id="WP_117600093.1">
    <property type="nucleotide sequence ID" value="NZ_QSVA01000005.1"/>
</dbReference>
<gene>
    <name evidence="1" type="ORF">DXB37_06925</name>
</gene>
<reference evidence="1 2" key="1">
    <citation type="submission" date="2018-08" db="EMBL/GenBank/DDBJ databases">
        <title>A genome reference for cultivated species of the human gut microbiota.</title>
        <authorList>
            <person name="Zou Y."/>
            <person name="Xue W."/>
            <person name="Luo G."/>
        </authorList>
    </citation>
    <scope>NUCLEOTIDE SEQUENCE [LARGE SCALE GENOMIC DNA]</scope>
    <source>
        <strain evidence="1 2">OM03-4</strain>
    </source>
</reference>
<dbReference type="InterPro" id="IPR017853">
    <property type="entry name" value="GH"/>
</dbReference>
<dbReference type="EMBL" id="QSVA01000005">
    <property type="protein sequence ID" value="RGN94902.1"/>
    <property type="molecule type" value="Genomic_DNA"/>
</dbReference>
<dbReference type="AlphaFoldDB" id="A0A3E5F1B7"/>
<accession>A0A3E5F1B7</accession>
<evidence type="ECO:0000313" key="2">
    <source>
        <dbReference type="Proteomes" id="UP000260759"/>
    </source>
</evidence>
<comment type="caution">
    <text evidence="1">The sequence shown here is derived from an EMBL/GenBank/DDBJ whole genome shotgun (WGS) entry which is preliminary data.</text>
</comment>
<protein>
    <submittedName>
        <fullName evidence="1">Uncharacterized protein</fullName>
    </submittedName>
</protein>
<dbReference type="SUPFAM" id="SSF51445">
    <property type="entry name" value="(Trans)glycosidases"/>
    <property type="match status" value="1"/>
</dbReference>
<proteinExistence type="predicted"/>
<dbReference type="PROSITE" id="PS51257">
    <property type="entry name" value="PROKAR_LIPOPROTEIN"/>
    <property type="match status" value="1"/>
</dbReference>
<sequence length="592" mass="68489">MRHTHQLLILLLFFSCAGLRAQEKFNIRGVLPWHNFLSGPTAWNLEDYRNYLDECQKHGINFIGFHNYTGGGERYATYVEPMIKIEYKNILPQACFDNSLTARWGYLPMKVKDYAFDTGRVFPLPPGAEAFGSDASVTSSTPHEHYDKAQALMRNVLNLAHERGIRMAMGFEFGVLPPEYFSLNIMGDCFYWPGEANMVPNPRNPLAIELHYAVLDNILETYPDIDYIWMWLNEHSFMGVDVQRALQNPSFAEAYKTGVSYFEEVTDESARFVGVWALEYMKLTTEYLKSKGSKAQVILGGWGGGNQLPSILEGLNKALPRDVIFSCLNPDLGKAPQPNFLTDIARNRNVWAVPWLEGDDQLWHFQPRVEMMRDHVQLAARQNLDGVVAIHWRTEEPRFNFKTFSYFASNKKDDKTVEQLYEEYLTEEMGKKAAKALAPLLAQMDISQKHRYIVSPEYFAYSPEWGLLNEESIRFREHLILTAGQALKKVEGIQRENLERFIAMFRFELLLSEVDRAMLPAYRLKKNDRKSGKRSSRQAYESAYQSLMAAPIQEMFETYVKRVHSRGELGVLSSLNQRVWQEYNELKDYLER</sequence>
<organism evidence="1 2">
    <name type="scientific">Bacteroides uniformis</name>
    <dbReference type="NCBI Taxonomy" id="820"/>
    <lineage>
        <taxon>Bacteria</taxon>
        <taxon>Pseudomonadati</taxon>
        <taxon>Bacteroidota</taxon>
        <taxon>Bacteroidia</taxon>
        <taxon>Bacteroidales</taxon>
        <taxon>Bacteroidaceae</taxon>
        <taxon>Bacteroides</taxon>
    </lineage>
</organism>
<dbReference type="Proteomes" id="UP000260759">
    <property type="component" value="Unassembled WGS sequence"/>
</dbReference>
<name>A0A3E5F1B7_BACUN</name>
<evidence type="ECO:0000313" key="1">
    <source>
        <dbReference type="EMBL" id="RGN94902.1"/>
    </source>
</evidence>